<feature type="signal peptide" evidence="1">
    <location>
        <begin position="1"/>
        <end position="19"/>
    </location>
</feature>
<dbReference type="Proteomes" id="UP001150266">
    <property type="component" value="Unassembled WGS sequence"/>
</dbReference>
<keyword evidence="4" id="KW-1185">Reference proteome</keyword>
<evidence type="ECO:0000313" key="2">
    <source>
        <dbReference type="EMBL" id="KAJ4487567.1"/>
    </source>
</evidence>
<accession>A0A9W9DWL8</accession>
<proteinExistence type="predicted"/>
<comment type="caution">
    <text evidence="2">The sequence shown here is derived from an EMBL/GenBank/DDBJ whole genome shotgun (WGS) entry which is preliminary data.</text>
</comment>
<feature type="chain" id="PRO_5041194730" description="Hydrophobin" evidence="1">
    <location>
        <begin position="20"/>
        <end position="87"/>
    </location>
</feature>
<sequence>MLFRFIALVAASGLTLSSASPLPDTLNNNVRIGCSDESTLCSNVPNLDVNIGLADTTNRLMNNVIDTAGNMLDGLFSMPDPMPHVEI</sequence>
<dbReference type="OrthoDB" id="2851671at2759"/>
<evidence type="ECO:0008006" key="5">
    <source>
        <dbReference type="Google" id="ProtNLM"/>
    </source>
</evidence>
<organism evidence="2 4">
    <name type="scientific">Lentinula aciculospora</name>
    <dbReference type="NCBI Taxonomy" id="153920"/>
    <lineage>
        <taxon>Eukaryota</taxon>
        <taxon>Fungi</taxon>
        <taxon>Dikarya</taxon>
        <taxon>Basidiomycota</taxon>
        <taxon>Agaricomycotina</taxon>
        <taxon>Agaricomycetes</taxon>
        <taxon>Agaricomycetidae</taxon>
        <taxon>Agaricales</taxon>
        <taxon>Marasmiineae</taxon>
        <taxon>Omphalotaceae</taxon>
        <taxon>Lentinula</taxon>
    </lineage>
</organism>
<evidence type="ECO:0000256" key="1">
    <source>
        <dbReference type="SAM" id="SignalP"/>
    </source>
</evidence>
<protein>
    <recommendedName>
        <fullName evidence="5">Hydrophobin</fullName>
    </recommendedName>
</protein>
<dbReference type="EMBL" id="JAOTPV010000002">
    <property type="protein sequence ID" value="KAJ4487567.1"/>
    <property type="molecule type" value="Genomic_DNA"/>
</dbReference>
<evidence type="ECO:0000313" key="4">
    <source>
        <dbReference type="Proteomes" id="UP001150266"/>
    </source>
</evidence>
<name>A0A9W9DWL8_9AGAR</name>
<gene>
    <name evidence="2" type="ORF">J3R30DRAFT_3695123</name>
    <name evidence="3" type="ORF">J3R30DRAFT_3696270</name>
</gene>
<dbReference type="AlphaFoldDB" id="A0A9W9DWL8"/>
<dbReference type="EMBL" id="JAOTPV010000002">
    <property type="protein sequence ID" value="KAJ4488498.1"/>
    <property type="molecule type" value="Genomic_DNA"/>
</dbReference>
<reference evidence="2" key="1">
    <citation type="submission" date="2022-08" db="EMBL/GenBank/DDBJ databases">
        <title>A Global Phylogenomic Analysis of the Shiitake Genus Lentinula.</title>
        <authorList>
            <consortium name="DOE Joint Genome Institute"/>
            <person name="Sierra-Patev S."/>
            <person name="Min B."/>
            <person name="Naranjo-Ortiz M."/>
            <person name="Looney B."/>
            <person name="Konkel Z."/>
            <person name="Slot J.C."/>
            <person name="Sakamoto Y."/>
            <person name="Steenwyk J.L."/>
            <person name="Rokas A."/>
            <person name="Carro J."/>
            <person name="Camarero S."/>
            <person name="Ferreira P."/>
            <person name="Molpeceres G."/>
            <person name="Ruiz-Duenas F.J."/>
            <person name="Serrano A."/>
            <person name="Henrissat B."/>
            <person name="Drula E."/>
            <person name="Hughes K.W."/>
            <person name="Mata J.L."/>
            <person name="Ishikawa N.K."/>
            <person name="Vargas-Isla R."/>
            <person name="Ushijima S."/>
            <person name="Smith C.A."/>
            <person name="Ahrendt S."/>
            <person name="Andreopoulos W."/>
            <person name="He G."/>
            <person name="Labutti K."/>
            <person name="Lipzen A."/>
            <person name="Ng V."/>
            <person name="Riley R."/>
            <person name="Sandor L."/>
            <person name="Barry K."/>
            <person name="Martinez A.T."/>
            <person name="Xiao Y."/>
            <person name="Gibbons J.G."/>
            <person name="Terashima K."/>
            <person name="Grigoriev I.V."/>
            <person name="Hibbett D.S."/>
        </authorList>
    </citation>
    <scope>NUCLEOTIDE SEQUENCE</scope>
    <source>
        <strain evidence="2">JLM2183</strain>
    </source>
</reference>
<evidence type="ECO:0000313" key="3">
    <source>
        <dbReference type="EMBL" id="KAJ4488498.1"/>
    </source>
</evidence>
<keyword evidence="1" id="KW-0732">Signal</keyword>